<protein>
    <submittedName>
        <fullName evidence="5">T9SS type A sorting domain-containing protein</fullName>
    </submittedName>
</protein>
<dbReference type="Gene3D" id="2.60.40.10">
    <property type="entry name" value="Immunoglobulins"/>
    <property type="match status" value="1"/>
</dbReference>
<evidence type="ECO:0000313" key="5">
    <source>
        <dbReference type="EMBL" id="KAB1068026.1"/>
    </source>
</evidence>
<dbReference type="NCBIfam" id="TIGR04183">
    <property type="entry name" value="Por_Secre_tail"/>
    <property type="match status" value="1"/>
</dbReference>
<evidence type="ECO:0000259" key="3">
    <source>
        <dbReference type="Pfam" id="PF13004"/>
    </source>
</evidence>
<keyword evidence="6" id="KW-1185">Reference proteome</keyword>
<dbReference type="InterPro" id="IPR026444">
    <property type="entry name" value="Secre_tail"/>
</dbReference>
<dbReference type="InterPro" id="IPR008979">
    <property type="entry name" value="Galactose-bd-like_sf"/>
</dbReference>
<organism evidence="5 6">
    <name type="scientific">Pseudotamlana haliotis</name>
    <dbReference type="NCBI Taxonomy" id="2614804"/>
    <lineage>
        <taxon>Bacteria</taxon>
        <taxon>Pseudomonadati</taxon>
        <taxon>Bacteroidota</taxon>
        <taxon>Flavobacteriia</taxon>
        <taxon>Flavobacteriales</taxon>
        <taxon>Flavobacteriaceae</taxon>
        <taxon>Pseudotamlana</taxon>
    </lineage>
</organism>
<dbReference type="CDD" id="cd14251">
    <property type="entry name" value="PL-6"/>
    <property type="match status" value="1"/>
</dbReference>
<dbReference type="Pfam" id="PF13004">
    <property type="entry name" value="BACON"/>
    <property type="match status" value="1"/>
</dbReference>
<evidence type="ECO:0000256" key="2">
    <source>
        <dbReference type="SAM" id="SignalP"/>
    </source>
</evidence>
<dbReference type="CDD" id="cd14948">
    <property type="entry name" value="BACON"/>
    <property type="match status" value="1"/>
</dbReference>
<feature type="domain" description="Secretion system C-terminal sorting" evidence="4">
    <location>
        <begin position="770"/>
        <end position="843"/>
    </location>
</feature>
<comment type="caution">
    <text evidence="5">The sequence shown here is derived from an EMBL/GenBank/DDBJ whole genome shotgun (WGS) entry which is preliminary data.</text>
</comment>
<dbReference type="SUPFAM" id="SSF49785">
    <property type="entry name" value="Galactose-binding domain-like"/>
    <property type="match status" value="1"/>
</dbReference>
<dbReference type="InterPro" id="IPR024361">
    <property type="entry name" value="BACON"/>
</dbReference>
<dbReference type="Pfam" id="PF14592">
    <property type="entry name" value="Chondroitinas_B"/>
    <property type="match status" value="1"/>
</dbReference>
<proteinExistence type="predicted"/>
<keyword evidence="1 2" id="KW-0732">Signal</keyword>
<evidence type="ECO:0000313" key="6">
    <source>
        <dbReference type="Proteomes" id="UP000441333"/>
    </source>
</evidence>
<dbReference type="Proteomes" id="UP000441333">
    <property type="component" value="Unassembled WGS sequence"/>
</dbReference>
<gene>
    <name evidence="5" type="ORF">F6U93_07765</name>
</gene>
<feature type="signal peptide" evidence="2">
    <location>
        <begin position="1"/>
        <end position="18"/>
    </location>
</feature>
<dbReference type="InterPro" id="IPR012334">
    <property type="entry name" value="Pectin_lyas_fold"/>
</dbReference>
<dbReference type="Pfam" id="PF18962">
    <property type="entry name" value="Por_Secre_tail"/>
    <property type="match status" value="1"/>
</dbReference>
<dbReference type="Gene3D" id="2.60.120.260">
    <property type="entry name" value="Galactose-binding domain-like"/>
    <property type="match status" value="1"/>
</dbReference>
<evidence type="ECO:0000259" key="4">
    <source>
        <dbReference type="Pfam" id="PF18962"/>
    </source>
</evidence>
<feature type="domain" description="BACON" evidence="3">
    <location>
        <begin position="536"/>
        <end position="596"/>
    </location>
</feature>
<dbReference type="RefSeq" id="WP_150938513.1">
    <property type="nucleotide sequence ID" value="NZ_WAAT01000041.1"/>
</dbReference>
<feature type="chain" id="PRO_5026777113" evidence="2">
    <location>
        <begin position="19"/>
        <end position="845"/>
    </location>
</feature>
<dbReference type="InterPro" id="IPR039513">
    <property type="entry name" value="PL-6"/>
</dbReference>
<dbReference type="InterPro" id="IPR011050">
    <property type="entry name" value="Pectin_lyase_fold/virulence"/>
</dbReference>
<evidence type="ECO:0000256" key="1">
    <source>
        <dbReference type="ARBA" id="ARBA00022729"/>
    </source>
</evidence>
<accession>A0A6N6MF61</accession>
<dbReference type="EMBL" id="WAAT01000041">
    <property type="protein sequence ID" value="KAB1068026.1"/>
    <property type="molecule type" value="Genomic_DNA"/>
</dbReference>
<name>A0A6N6MF61_9FLAO</name>
<sequence>MSKITFYFLLLFSISAIGQGVTHNITDPEQLTALSATLQAGDIVVLADGTYTSDARIKFSPTTGTTAEPITFRPETPGGVIFTKGLKMSIGGDHVIVDGFYWKGGIGASNFIEFRDGSSYANYSTIQNCAIDGLVVDPDDVADNIADGSITKHRWIVLYGTYNTVINCSFMNKKTAGALVLAEMEYNASPDDGTTNTRCNVVGHTISNNYFYKYEKMDPTLSNSGDSETIRIGTSEYQNVNSEVTVSNNYFVEADGENEIITNKSKGNIYTNNTFRRCRGSLVLRHGSGALVDGNYFLGENVEGTGGIRIVDSDHTITNNYIQDCINVNEQAKWNNGITFIGGGDSNAVDCSSTSVSNGYQKTERINVSNNSIVNTNAPLFYNEDKGSNDPGGSVLNNLVYFASGNANVTDVLTGDSVDAYNDMGTGLTYTGNVYTGTSLGGTNAGFAEDNSITATANGEIFTFSGDKGADMGAYQPTTDDMVGHEIGACFLDNAGNVIMDGDCTIQVLESLTVGGLSTVAYTAGSYDVDVSANVSWSATVNDNWISVSQTSGTGDATISVTVTENTLSSERTGTVTFEQTSGDSGIVRTLTVSQEMADPRANLNLINPTANDVSVYSYTNQEVDASKNKDNQAVHSLDKNFGTYWASDRTKDPAGSGKSIIIYDLEGTFDLDLIDIATSSGKTYNLQIWVSTTGVDDADFTNVFGDIVTTSDGDMQPFIPSSTISGVKYVKIIGDGQPAGSNYTSIHEIEFYTSQSFSNDEFAKDDVKLYPNPVAQGVLYLSKQNLDLSDLRIYDISGKTILNVKLNSAVQKESIDVSAISQGIYFVEVTNGRSSLVNKIVISN</sequence>
<dbReference type="Gene3D" id="2.160.20.10">
    <property type="entry name" value="Single-stranded right-handed beta-helix, Pectin lyase-like"/>
    <property type="match status" value="1"/>
</dbReference>
<reference evidence="5 6" key="1">
    <citation type="submission" date="2019-09" db="EMBL/GenBank/DDBJ databases">
        <authorList>
            <person name="Cao W.R."/>
        </authorList>
    </citation>
    <scope>NUCLEOTIDE SEQUENCE [LARGE SCALE GENOMIC DNA]</scope>
    <source>
        <strain evidence="5 6">B1N29</strain>
    </source>
</reference>
<dbReference type="SUPFAM" id="SSF51126">
    <property type="entry name" value="Pectin lyase-like"/>
    <property type="match status" value="1"/>
</dbReference>
<dbReference type="AlphaFoldDB" id="A0A6N6MF61"/>
<dbReference type="InterPro" id="IPR013783">
    <property type="entry name" value="Ig-like_fold"/>
</dbReference>